<dbReference type="Pfam" id="PF01075">
    <property type="entry name" value="Glyco_transf_9"/>
    <property type="match status" value="1"/>
</dbReference>
<name>A0A6J4L773_9ACTN</name>
<dbReference type="PANTHER" id="PTHR30160:SF1">
    <property type="entry name" value="LIPOPOLYSACCHARIDE 1,2-N-ACETYLGLUCOSAMINETRANSFERASE-RELATED"/>
    <property type="match status" value="1"/>
</dbReference>
<dbReference type="CDD" id="cd03789">
    <property type="entry name" value="GT9_LPS_heptosyltransferase"/>
    <property type="match status" value="1"/>
</dbReference>
<keyword evidence="2" id="KW-0808">Transferase</keyword>
<organism evidence="3">
    <name type="scientific">uncultured Frankineae bacterium</name>
    <dbReference type="NCBI Taxonomy" id="437475"/>
    <lineage>
        <taxon>Bacteria</taxon>
        <taxon>Bacillati</taxon>
        <taxon>Actinomycetota</taxon>
        <taxon>Actinomycetes</taxon>
        <taxon>Frankiales</taxon>
        <taxon>environmental samples</taxon>
    </lineage>
</organism>
<keyword evidence="1" id="KW-0328">Glycosyltransferase</keyword>
<dbReference type="GO" id="GO:0005829">
    <property type="term" value="C:cytosol"/>
    <property type="evidence" value="ECO:0007669"/>
    <property type="project" value="TreeGrafter"/>
</dbReference>
<protein>
    <recommendedName>
        <fullName evidence="4">ADP-heptose--lipooligosaccharide heptosyltransferase II</fullName>
    </recommendedName>
</protein>
<gene>
    <name evidence="3" type="ORF">AVDCRST_MAG16-910</name>
</gene>
<sequence length="158" mass="16692">MHPGAAQASRRWPVDRWAEVVRGLRARGAQIVLSGGPDERERALAVARRAGLAESAVLAGRTRPLELAALVARARLLVSVDTGVAHLATAYGTPSVVLFGPTDPALWGPPADRPQHRVLWAGRTGDNFSGRVDPGLLALWPQHVVDAAGELLGASPVR</sequence>
<dbReference type="GO" id="GO:0009244">
    <property type="term" value="P:lipopolysaccharide core region biosynthetic process"/>
    <property type="evidence" value="ECO:0007669"/>
    <property type="project" value="TreeGrafter"/>
</dbReference>
<evidence type="ECO:0000256" key="2">
    <source>
        <dbReference type="ARBA" id="ARBA00022679"/>
    </source>
</evidence>
<dbReference type="GO" id="GO:0008713">
    <property type="term" value="F:ADP-heptose-lipopolysaccharide heptosyltransferase activity"/>
    <property type="evidence" value="ECO:0007669"/>
    <property type="project" value="TreeGrafter"/>
</dbReference>
<dbReference type="AlphaFoldDB" id="A0A6J4L773"/>
<dbReference type="SUPFAM" id="SSF53756">
    <property type="entry name" value="UDP-Glycosyltransferase/glycogen phosphorylase"/>
    <property type="match status" value="1"/>
</dbReference>
<dbReference type="EMBL" id="CADCUE010000071">
    <property type="protein sequence ID" value="CAA9323107.1"/>
    <property type="molecule type" value="Genomic_DNA"/>
</dbReference>
<dbReference type="Gene3D" id="3.40.50.2000">
    <property type="entry name" value="Glycogen Phosphorylase B"/>
    <property type="match status" value="1"/>
</dbReference>
<evidence type="ECO:0000256" key="1">
    <source>
        <dbReference type="ARBA" id="ARBA00022676"/>
    </source>
</evidence>
<reference evidence="3" key="1">
    <citation type="submission" date="2020-02" db="EMBL/GenBank/DDBJ databases">
        <authorList>
            <person name="Meier V. D."/>
        </authorList>
    </citation>
    <scope>NUCLEOTIDE SEQUENCE</scope>
    <source>
        <strain evidence="3">AVDCRST_MAG16</strain>
    </source>
</reference>
<accession>A0A6J4L773</accession>
<evidence type="ECO:0008006" key="4">
    <source>
        <dbReference type="Google" id="ProtNLM"/>
    </source>
</evidence>
<dbReference type="InterPro" id="IPR002201">
    <property type="entry name" value="Glyco_trans_9"/>
</dbReference>
<dbReference type="InterPro" id="IPR051199">
    <property type="entry name" value="LPS_LOS_Heptosyltrfase"/>
</dbReference>
<proteinExistence type="predicted"/>
<evidence type="ECO:0000313" key="3">
    <source>
        <dbReference type="EMBL" id="CAA9323107.1"/>
    </source>
</evidence>
<dbReference type="PANTHER" id="PTHR30160">
    <property type="entry name" value="TETRAACYLDISACCHARIDE 4'-KINASE-RELATED"/>
    <property type="match status" value="1"/>
</dbReference>